<dbReference type="Gene3D" id="3.40.220.10">
    <property type="entry name" value="Leucine Aminopeptidase, subunit E, domain 1"/>
    <property type="match status" value="1"/>
</dbReference>
<dbReference type="EC" id="3.4.11.10" evidence="8"/>
<keyword evidence="5 8" id="KW-0645">Protease</keyword>
<dbReference type="Proteomes" id="UP001064087">
    <property type="component" value="Chromosome"/>
</dbReference>
<evidence type="ECO:0000313" key="10">
    <source>
        <dbReference type="EMBL" id="UXX83751.1"/>
    </source>
</evidence>
<reference evidence="10" key="1">
    <citation type="submission" date="2022-10" db="EMBL/GenBank/DDBJ databases">
        <title>Roseovarius pelagicus sp. nov., isolated from Arctic seawater.</title>
        <authorList>
            <person name="Hong Y.W."/>
            <person name="Hwang C.Y."/>
        </authorList>
    </citation>
    <scope>NUCLEOTIDE SEQUENCE</scope>
    <source>
        <strain evidence="10">HL-MP18</strain>
    </source>
</reference>
<name>A0ABY6DC79_9RHOB</name>
<feature type="binding site" evidence="8">
    <location>
        <position position="259"/>
    </location>
    <ligand>
        <name>Mn(2+)</name>
        <dbReference type="ChEBI" id="CHEBI:29035"/>
        <label>1</label>
    </ligand>
</feature>
<comment type="similarity">
    <text evidence="3 8">Belongs to the peptidase M17 family.</text>
</comment>
<dbReference type="PRINTS" id="PR00481">
    <property type="entry name" value="LAMNOPPTDASE"/>
</dbReference>
<keyword evidence="11" id="KW-1185">Reference proteome</keyword>
<comment type="cofactor">
    <cofactor evidence="8">
        <name>Mn(2+)</name>
        <dbReference type="ChEBI" id="CHEBI:29035"/>
    </cofactor>
    <text evidence="8">Binds 2 manganese ions per subunit.</text>
</comment>
<evidence type="ECO:0000256" key="5">
    <source>
        <dbReference type="ARBA" id="ARBA00022670"/>
    </source>
</evidence>
<evidence type="ECO:0000313" key="11">
    <source>
        <dbReference type="Proteomes" id="UP001064087"/>
    </source>
</evidence>
<dbReference type="GO" id="GO:0004177">
    <property type="term" value="F:aminopeptidase activity"/>
    <property type="evidence" value="ECO:0007669"/>
    <property type="project" value="UniProtKB-KW"/>
</dbReference>
<dbReference type="PANTHER" id="PTHR11963">
    <property type="entry name" value="LEUCINE AMINOPEPTIDASE-RELATED"/>
    <property type="match status" value="1"/>
</dbReference>
<dbReference type="InterPro" id="IPR011356">
    <property type="entry name" value="Leucine_aapep/pepB"/>
</dbReference>
<feature type="binding site" evidence="8">
    <location>
        <position position="336"/>
    </location>
    <ligand>
        <name>Mn(2+)</name>
        <dbReference type="ChEBI" id="CHEBI:29035"/>
        <label>1</label>
    </ligand>
</feature>
<dbReference type="NCBIfam" id="NF002075">
    <property type="entry name" value="PRK00913.2-2"/>
    <property type="match status" value="1"/>
</dbReference>
<keyword evidence="4 8" id="KW-0031">Aminopeptidase</keyword>
<evidence type="ECO:0000256" key="3">
    <source>
        <dbReference type="ARBA" id="ARBA00009528"/>
    </source>
</evidence>
<evidence type="ECO:0000256" key="4">
    <source>
        <dbReference type="ARBA" id="ARBA00022438"/>
    </source>
</evidence>
<dbReference type="PROSITE" id="PS00631">
    <property type="entry name" value="CYTOSOL_AP"/>
    <property type="match status" value="1"/>
</dbReference>
<dbReference type="EMBL" id="CP106738">
    <property type="protein sequence ID" value="UXX83751.1"/>
    <property type="molecule type" value="Genomic_DNA"/>
</dbReference>
<dbReference type="SUPFAM" id="SSF52949">
    <property type="entry name" value="Macro domain-like"/>
    <property type="match status" value="1"/>
</dbReference>
<dbReference type="InterPro" id="IPR043472">
    <property type="entry name" value="Macro_dom-like"/>
</dbReference>
<dbReference type="HAMAP" id="MF_00181">
    <property type="entry name" value="Cytosol_peptidase_M17"/>
    <property type="match status" value="1"/>
</dbReference>
<keyword evidence="8" id="KW-0963">Cytoplasm</keyword>
<feature type="binding site" evidence="8">
    <location>
        <position position="338"/>
    </location>
    <ligand>
        <name>Mn(2+)</name>
        <dbReference type="ChEBI" id="CHEBI:29035"/>
        <label>1</label>
    </ligand>
</feature>
<feature type="active site" evidence="8">
    <location>
        <position position="266"/>
    </location>
</feature>
<sequence length="490" mass="51563">MTMPVSVTYAETDIDQISQAEGRIAVLIGQDGKMDPGARRVNKLTKGALARMLQGEAFAKMKPGEVKTLAWPTGLVAEAVDVVCVERGAKPDEARKAGVALGKLKGAAPLLVLAGQIRRPVDLALGIALRAYEFTAHKTKATEENASVTMMVKDPNVIKAEATDAAAVIEGVFLTRDLVSEPANHLTTTEFADRIKAMEGLGLKITVLEEPELEKLGMGCLLSVGHGSASPSKVAVMEWAGGKKGDAPLALVGKGVVFDTGGISLKPAAGMEDMTMDMGGAGVVTGVMHALARRKAKANVVGLVGLVENMPSDRATRPGDVVTSMKGDTVEVINTDAEGRLVLADVMWYAQREYSPRAMVDLATLTGAIIIALGHENAGVFSNDDALSRDFLKAAEAEGEGAWRLPMGQAYDDMLKSQIADIKNVGGRAAGSITAAQFLKRFVKDDLPWIHLDIAGTASVKSDTTYAPKGATGWGVMALNRLVADMLEGD</sequence>
<dbReference type="RefSeq" id="WP_263048239.1">
    <property type="nucleotide sequence ID" value="NZ_CP106738.1"/>
</dbReference>
<comment type="function">
    <text evidence="8">Presumably involved in the processing and regular turnover of intracellular proteins. Catalyzes the removal of unsubstituted N-terminal amino acids from various peptides.</text>
</comment>
<evidence type="ECO:0000256" key="6">
    <source>
        <dbReference type="ARBA" id="ARBA00022801"/>
    </source>
</evidence>
<dbReference type="InterPro" id="IPR000819">
    <property type="entry name" value="Peptidase_M17_C"/>
</dbReference>
<keyword evidence="6 8" id="KW-0378">Hydrolase</keyword>
<feature type="domain" description="Cytosol aminopeptidase" evidence="9">
    <location>
        <begin position="334"/>
        <end position="341"/>
    </location>
</feature>
<evidence type="ECO:0000256" key="7">
    <source>
        <dbReference type="ARBA" id="ARBA00023211"/>
    </source>
</evidence>
<feature type="binding site" evidence="8">
    <location>
        <position position="338"/>
    </location>
    <ligand>
        <name>Mn(2+)</name>
        <dbReference type="ChEBI" id="CHEBI:29035"/>
        <label>2</label>
    </ligand>
</feature>
<keyword evidence="8" id="KW-0479">Metal-binding</keyword>
<dbReference type="PANTHER" id="PTHR11963:SF23">
    <property type="entry name" value="CYTOSOL AMINOPEPTIDASE"/>
    <property type="match status" value="1"/>
</dbReference>
<comment type="subcellular location">
    <subcellularLocation>
        <location evidence="8">Cytoplasm</location>
    </subcellularLocation>
</comment>
<feature type="binding site" evidence="8">
    <location>
        <position position="259"/>
    </location>
    <ligand>
        <name>Mn(2+)</name>
        <dbReference type="ChEBI" id="CHEBI:29035"/>
        <label>2</label>
    </ligand>
</feature>
<dbReference type="EC" id="3.4.11.1" evidence="8"/>
<dbReference type="Gene3D" id="3.40.630.10">
    <property type="entry name" value="Zn peptidases"/>
    <property type="match status" value="1"/>
</dbReference>
<evidence type="ECO:0000256" key="8">
    <source>
        <dbReference type="HAMAP-Rule" id="MF_00181"/>
    </source>
</evidence>
<organism evidence="10 11">
    <name type="scientific">Roseovarius pelagicus</name>
    <dbReference type="NCBI Taxonomy" id="2980108"/>
    <lineage>
        <taxon>Bacteria</taxon>
        <taxon>Pseudomonadati</taxon>
        <taxon>Pseudomonadota</taxon>
        <taxon>Alphaproteobacteria</taxon>
        <taxon>Rhodobacterales</taxon>
        <taxon>Roseobacteraceae</taxon>
        <taxon>Roseovarius</taxon>
    </lineage>
</organism>
<dbReference type="InterPro" id="IPR023042">
    <property type="entry name" value="Peptidase_M17_leu_NH2_pept"/>
</dbReference>
<comment type="catalytic activity">
    <reaction evidence="1 8">
        <text>Release of an N-terminal amino acid, Xaa-|-Yaa-, in which Xaa is preferably Leu, but may be other amino acids including Pro although not Arg or Lys, and Yaa may be Pro. Amino acid amides and methyl esters are also readily hydrolyzed, but rates on arylamides are exceedingly low.</text>
        <dbReference type="EC" id="3.4.11.1"/>
    </reaction>
</comment>
<feature type="binding site" evidence="8">
    <location>
        <position position="254"/>
    </location>
    <ligand>
        <name>Mn(2+)</name>
        <dbReference type="ChEBI" id="CHEBI:29035"/>
        <label>2</label>
    </ligand>
</feature>
<evidence type="ECO:0000256" key="2">
    <source>
        <dbReference type="ARBA" id="ARBA00000967"/>
    </source>
</evidence>
<accession>A0ABY6DC79</accession>
<evidence type="ECO:0000259" key="9">
    <source>
        <dbReference type="PROSITE" id="PS00631"/>
    </source>
</evidence>
<protein>
    <recommendedName>
        <fullName evidence="8">Probable cytosol aminopeptidase</fullName>
        <ecNumber evidence="8">3.4.11.1</ecNumber>
    </recommendedName>
    <alternativeName>
        <fullName evidence="8">Leucine aminopeptidase</fullName>
        <shortName evidence="8">LAP</shortName>
        <ecNumber evidence="8">3.4.11.10</ecNumber>
    </alternativeName>
    <alternativeName>
        <fullName evidence="8">Leucyl aminopeptidase</fullName>
    </alternativeName>
</protein>
<comment type="catalytic activity">
    <reaction evidence="2 8">
        <text>Release of an N-terminal amino acid, preferentially leucine, but not glutamic or aspartic acids.</text>
        <dbReference type="EC" id="3.4.11.10"/>
    </reaction>
</comment>
<feature type="binding site" evidence="8">
    <location>
        <position position="277"/>
    </location>
    <ligand>
        <name>Mn(2+)</name>
        <dbReference type="ChEBI" id="CHEBI:29035"/>
        <label>2</label>
    </ligand>
</feature>
<keyword evidence="7 8" id="KW-0464">Manganese</keyword>
<feature type="active site" evidence="8">
    <location>
        <position position="340"/>
    </location>
</feature>
<dbReference type="SUPFAM" id="SSF53187">
    <property type="entry name" value="Zn-dependent exopeptidases"/>
    <property type="match status" value="1"/>
</dbReference>
<dbReference type="NCBIfam" id="NF002077">
    <property type="entry name" value="PRK00913.2-4"/>
    <property type="match status" value="1"/>
</dbReference>
<gene>
    <name evidence="8" type="primary">pepA</name>
    <name evidence="10" type="ORF">N7U68_03530</name>
</gene>
<evidence type="ECO:0000256" key="1">
    <source>
        <dbReference type="ARBA" id="ARBA00000135"/>
    </source>
</evidence>
<dbReference type="CDD" id="cd00433">
    <property type="entry name" value="Peptidase_M17"/>
    <property type="match status" value="1"/>
</dbReference>
<proteinExistence type="inferred from homology"/>
<dbReference type="Pfam" id="PF00883">
    <property type="entry name" value="Peptidase_M17"/>
    <property type="match status" value="1"/>
</dbReference>